<evidence type="ECO:0000313" key="3">
    <source>
        <dbReference type="Proteomes" id="UP000525923"/>
    </source>
</evidence>
<dbReference type="EMBL" id="JACHHE010000009">
    <property type="protein sequence ID" value="MBB5181446.1"/>
    <property type="molecule type" value="Genomic_DNA"/>
</dbReference>
<name>A0A7W8CTR5_9BACL</name>
<evidence type="ECO:0000256" key="1">
    <source>
        <dbReference type="SAM" id="Phobius"/>
    </source>
</evidence>
<organism evidence="2 3">
    <name type="scientific">Planococcus koreensis</name>
    <dbReference type="NCBI Taxonomy" id="112331"/>
    <lineage>
        <taxon>Bacteria</taxon>
        <taxon>Bacillati</taxon>
        <taxon>Bacillota</taxon>
        <taxon>Bacilli</taxon>
        <taxon>Bacillales</taxon>
        <taxon>Caryophanaceae</taxon>
        <taxon>Planococcus</taxon>
    </lineage>
</organism>
<keyword evidence="1" id="KW-1133">Transmembrane helix</keyword>
<evidence type="ECO:0000313" key="2">
    <source>
        <dbReference type="EMBL" id="MBB5181446.1"/>
    </source>
</evidence>
<dbReference type="AlphaFoldDB" id="A0A7W8CTR5"/>
<proteinExistence type="predicted"/>
<feature type="transmembrane region" description="Helical" evidence="1">
    <location>
        <begin position="7"/>
        <end position="29"/>
    </location>
</feature>
<keyword evidence="1" id="KW-0472">Membrane</keyword>
<reference evidence="2 3" key="1">
    <citation type="submission" date="2020-08" db="EMBL/GenBank/DDBJ databases">
        <title>Genomic Encyclopedia of Type Strains, Phase IV (KMG-IV): sequencing the most valuable type-strain genomes for metagenomic binning, comparative biology and taxonomic classification.</title>
        <authorList>
            <person name="Goeker M."/>
        </authorList>
    </citation>
    <scope>NUCLEOTIDE SEQUENCE [LARGE SCALE GENOMIC DNA]</scope>
    <source>
        <strain evidence="2 3">DSM 15895</strain>
    </source>
</reference>
<comment type="caution">
    <text evidence="2">The sequence shown here is derived from an EMBL/GenBank/DDBJ whole genome shotgun (WGS) entry which is preliminary data.</text>
</comment>
<gene>
    <name evidence="2" type="ORF">HNQ44_002911</name>
</gene>
<dbReference type="Proteomes" id="UP000525923">
    <property type="component" value="Unassembled WGS sequence"/>
</dbReference>
<keyword evidence="1" id="KW-0812">Transmembrane</keyword>
<protein>
    <submittedName>
        <fullName evidence="2">Uncharacterized protein</fullName>
    </submittedName>
</protein>
<keyword evidence="3" id="KW-1185">Reference proteome</keyword>
<sequence>MEGKKIAIFIVGGTLLAIILIFLGFQWYFQMNPTQ</sequence>
<accession>A0A7W8CTR5</accession>